<dbReference type="InterPro" id="IPR017907">
    <property type="entry name" value="Znf_RING_CS"/>
</dbReference>
<feature type="compositionally biased region" description="Basic and acidic residues" evidence="9">
    <location>
        <begin position="661"/>
        <end position="675"/>
    </location>
</feature>
<evidence type="ECO:0000256" key="1">
    <source>
        <dbReference type="ARBA" id="ARBA00022723"/>
    </source>
</evidence>
<feature type="coiled-coil region" evidence="8">
    <location>
        <begin position="804"/>
        <end position="831"/>
    </location>
</feature>
<dbReference type="EMBL" id="CABFNS010000899">
    <property type="protein sequence ID" value="VUC34935.1"/>
    <property type="molecule type" value="Genomic_DNA"/>
</dbReference>
<feature type="compositionally biased region" description="Polar residues" evidence="9">
    <location>
        <begin position="1164"/>
        <end position="1174"/>
    </location>
</feature>
<dbReference type="SUPFAM" id="SSF52540">
    <property type="entry name" value="P-loop containing nucleoside triphosphate hydrolases"/>
    <property type="match status" value="2"/>
</dbReference>
<dbReference type="InterPro" id="IPR059033">
    <property type="entry name" value="C144_05_dom"/>
</dbReference>
<feature type="domain" description="RING-type" evidence="10">
    <location>
        <begin position="1093"/>
        <end position="1131"/>
    </location>
</feature>
<dbReference type="PROSITE" id="PS00518">
    <property type="entry name" value="ZF_RING_1"/>
    <property type="match status" value="1"/>
</dbReference>
<dbReference type="InterPro" id="IPR001650">
    <property type="entry name" value="Helicase_C-like"/>
</dbReference>
<comment type="caution">
    <text evidence="13">The sequence shown here is derived from an EMBL/GenBank/DDBJ whole genome shotgun (WGS) entry which is preliminary data.</text>
</comment>
<dbReference type="Pfam" id="PF26021">
    <property type="entry name" value="Ferritin_C144_05"/>
    <property type="match status" value="1"/>
</dbReference>
<dbReference type="PANTHER" id="PTHR45865:SF1">
    <property type="entry name" value="E3 UBIQUITIN-PROTEIN LIGASE SHPRH"/>
    <property type="match status" value="1"/>
</dbReference>
<evidence type="ECO:0008006" key="15">
    <source>
        <dbReference type="Google" id="ProtNLM"/>
    </source>
</evidence>
<evidence type="ECO:0000256" key="9">
    <source>
        <dbReference type="SAM" id="MobiDB-lite"/>
    </source>
</evidence>
<dbReference type="InterPro" id="IPR000330">
    <property type="entry name" value="SNF2_N"/>
</dbReference>
<dbReference type="InterPro" id="IPR027417">
    <property type="entry name" value="P-loop_NTPase"/>
</dbReference>
<keyword evidence="6" id="KW-0067">ATP-binding</keyword>
<feature type="non-terminal residue" evidence="13">
    <location>
        <position position="1"/>
    </location>
</feature>
<evidence type="ECO:0000259" key="11">
    <source>
        <dbReference type="PROSITE" id="PS51192"/>
    </source>
</evidence>
<keyword evidence="8" id="KW-0175">Coiled coil</keyword>
<dbReference type="CDD" id="cd18070">
    <property type="entry name" value="DEXQc_SHPRH"/>
    <property type="match status" value="1"/>
</dbReference>
<gene>
    <name evidence="13" type="ORF">CLO192961_LOCUS399261</name>
</gene>
<dbReference type="Gene3D" id="3.40.50.300">
    <property type="entry name" value="P-loop containing nucleotide triphosphate hydrolases"/>
    <property type="match status" value="1"/>
</dbReference>
<evidence type="ECO:0000259" key="10">
    <source>
        <dbReference type="PROSITE" id="PS50089"/>
    </source>
</evidence>
<evidence type="ECO:0000256" key="8">
    <source>
        <dbReference type="SAM" id="Coils"/>
    </source>
</evidence>
<dbReference type="InterPro" id="IPR001841">
    <property type="entry name" value="Znf_RING"/>
</dbReference>
<evidence type="ECO:0000256" key="2">
    <source>
        <dbReference type="ARBA" id="ARBA00022741"/>
    </source>
</evidence>
<evidence type="ECO:0000256" key="7">
    <source>
        <dbReference type="PROSITE-ProRule" id="PRU00175"/>
    </source>
</evidence>
<dbReference type="Gene3D" id="3.30.40.10">
    <property type="entry name" value="Zinc/RING finger domain, C3HC4 (zinc finger)"/>
    <property type="match status" value="1"/>
</dbReference>
<evidence type="ECO:0000256" key="4">
    <source>
        <dbReference type="ARBA" id="ARBA00022801"/>
    </source>
</evidence>
<evidence type="ECO:0000259" key="12">
    <source>
        <dbReference type="PROSITE" id="PS51194"/>
    </source>
</evidence>
<dbReference type="Pfam" id="PF13923">
    <property type="entry name" value="zf-C3HC4_2"/>
    <property type="match status" value="1"/>
</dbReference>
<sequence length="1421" mass="160881">SKRRKVDPLPVPFCHAARGHVEFSRPCTEDASEPTTISRKAIDHFLSFSLNIRQRGHLFTLKSRPPHRLGSFISVFSLSPSEMSPDVARIIHLGGDRNGSAGTIWYNVDMTLDRRDAMAIMRLDFDLHWNVTPSPLNGLRTSVHRQTSQILIDTFFPASGSQESASYPMDFYEAAYVPPIRDEMNIPLEIPGLEATLYPYQARSLEWLLAREGVQWSENHGIGLLAQDFPAPISDLSRRIQDLDGNEFILNDIFHTICCDNSPFQQVERRTKGGILAEEMGLGKTLEILGLISLHRLPEPLPDGNGDANSPVITSGATLIVTPESLRQQWISEISRHAPGLRCEFYKGRKREGEDEEETVQRLKSCDIVVTTYSVLSAELHFTSDAPERSRRQERKYQRPKSPLVKILWWRLCLDEAQMIENGISQAAKVSHVIPRVNAWGITGTPVKDSVQDLFGLLMFLRYAPLDSASQVWRAVLTQHKPAFQKLFNTIAIRHTKALVRHEISLPPQQRFVISVPFTAVEEQHYQSIFREMAEACGLDTQGQPVVNDWRPENYVEEMRTWLNRLRQTALHPEVGVYGRRVLGQNKTKPMRTVEEVLDAMLEQSEISLRSEERALLLNKLTRGQLFENGPRVKEALSIWKEVRASTEKLVENARSELQDMLKRNGGDNEKPSREDPDDSDDEETAIGEHRGQLGECRRKLRSALELHHRAVFFCANAYFQIRDNKEMTEPDSDEYNELKKLEDGEYDTAKEIRREILSESHHKTTRLMKKLSRKGSGQDFAEIPELTVAPERGLESSRIIDELELLYGELNEQANTIDEWREEVVQLLLKSLVDEEDEVETTGEELGESAKIQDYLMVYVQVLRAAIADRQDAMSGQTNELVKYETQTSVRLAKDGEGPAPELLLKLMQDRSEIKPQTAIMSMRGAISEFRSLTFRLSNDKLKAERVAADHAAAIRQLDPTTQATEIRNMTSRLNNEKVKVERISAEHAIASRQLQSTLTALSQQNKVSTSLEFEIDTFTATMNARLEYYRQLQFVSDSVLPYDGQKTEEALARIIKTEEEIVQKVASAEGKHRYLLYLKEAGTKSNEPRMCVICQTTFETGVLTVCGHQFCKACMMMWYKAHRNCPVCKRHLHVSQLHDITIKPQSLKIHNDGQGDADPNVPGTSQSNNGVSDQQQATIYSSFNSEKLAEIKTIELDGPSYTSKVDTLVRHLLWLRESDPGAKSIIFSQYKDFLGILATAFKRFRIGYASIDSHGGTTRFKEDPAIEVFLLHARAHSSGLNLVNANHVFLCEPLVNTALELQAIARVDRIGQQHKTTVWLYITAGTVEESIYNLSVKRRLEHMGKTVKGKETQELIDAKLEAANTLELEQAALSKLMSKDKTAGEVVPSSDLWECLFGNVTQKDPGEEMVHQGEAHNKI</sequence>
<protein>
    <recommendedName>
        <fullName evidence="15">RING-type domain-containing protein</fullName>
    </recommendedName>
</protein>
<dbReference type="PROSITE" id="PS51194">
    <property type="entry name" value="HELICASE_CTER"/>
    <property type="match status" value="1"/>
</dbReference>
<dbReference type="SUPFAM" id="SSF57850">
    <property type="entry name" value="RING/U-box"/>
    <property type="match status" value="1"/>
</dbReference>
<dbReference type="InterPro" id="IPR013083">
    <property type="entry name" value="Znf_RING/FYVE/PHD"/>
</dbReference>
<feature type="domain" description="Helicase C-terminal" evidence="12">
    <location>
        <begin position="1209"/>
        <end position="1376"/>
    </location>
</feature>
<dbReference type="InterPro" id="IPR038718">
    <property type="entry name" value="SNF2-like_sf"/>
</dbReference>
<evidence type="ECO:0000256" key="5">
    <source>
        <dbReference type="ARBA" id="ARBA00022833"/>
    </source>
</evidence>
<dbReference type="Gene3D" id="3.40.50.10810">
    <property type="entry name" value="Tandem AAA-ATPase domain"/>
    <property type="match status" value="1"/>
</dbReference>
<feature type="domain" description="Helicase ATP-binding" evidence="11">
    <location>
        <begin position="265"/>
        <end position="464"/>
    </location>
</feature>
<dbReference type="Pfam" id="PF00271">
    <property type="entry name" value="Helicase_C"/>
    <property type="match status" value="1"/>
</dbReference>
<accession>A0ABY6UVW5</accession>
<organism evidence="13 14">
    <name type="scientific">Bionectria ochroleuca</name>
    <name type="common">Gliocladium roseum</name>
    <dbReference type="NCBI Taxonomy" id="29856"/>
    <lineage>
        <taxon>Eukaryota</taxon>
        <taxon>Fungi</taxon>
        <taxon>Dikarya</taxon>
        <taxon>Ascomycota</taxon>
        <taxon>Pezizomycotina</taxon>
        <taxon>Sordariomycetes</taxon>
        <taxon>Hypocreomycetidae</taxon>
        <taxon>Hypocreales</taxon>
        <taxon>Bionectriaceae</taxon>
        <taxon>Clonostachys</taxon>
    </lineage>
</organism>
<dbReference type="PANTHER" id="PTHR45865">
    <property type="entry name" value="E3 UBIQUITIN-PROTEIN LIGASE SHPRH FAMILY MEMBER"/>
    <property type="match status" value="1"/>
</dbReference>
<feature type="compositionally biased region" description="Acidic residues" evidence="9">
    <location>
        <begin position="676"/>
        <end position="686"/>
    </location>
</feature>
<dbReference type="PROSITE" id="PS51192">
    <property type="entry name" value="HELICASE_ATP_BIND_1"/>
    <property type="match status" value="1"/>
</dbReference>
<evidence type="ECO:0000313" key="13">
    <source>
        <dbReference type="EMBL" id="VUC34935.1"/>
    </source>
</evidence>
<dbReference type="PROSITE" id="PS50089">
    <property type="entry name" value="ZF_RING_2"/>
    <property type="match status" value="1"/>
</dbReference>
<evidence type="ECO:0000256" key="3">
    <source>
        <dbReference type="ARBA" id="ARBA00022771"/>
    </source>
</evidence>
<dbReference type="Pfam" id="PF00176">
    <property type="entry name" value="SNF2-rel_dom"/>
    <property type="match status" value="1"/>
</dbReference>
<name>A0ABY6UVW5_BIOOC</name>
<dbReference type="InterPro" id="IPR014001">
    <property type="entry name" value="Helicase_ATP-bd"/>
</dbReference>
<keyword evidence="1" id="KW-0479">Metal-binding</keyword>
<feature type="region of interest" description="Disordered" evidence="9">
    <location>
        <begin position="661"/>
        <end position="691"/>
    </location>
</feature>
<evidence type="ECO:0000256" key="6">
    <source>
        <dbReference type="ARBA" id="ARBA00022840"/>
    </source>
</evidence>
<reference evidence="13 14" key="1">
    <citation type="submission" date="2019-06" db="EMBL/GenBank/DDBJ databases">
        <authorList>
            <person name="Broberg M."/>
        </authorList>
    </citation>
    <scope>NUCLEOTIDE SEQUENCE [LARGE SCALE GENOMIC DNA]</scope>
</reference>
<keyword evidence="4" id="KW-0378">Hydrolase</keyword>
<dbReference type="SMART" id="SM00184">
    <property type="entry name" value="RING"/>
    <property type="match status" value="1"/>
</dbReference>
<keyword evidence="3 7" id="KW-0863">Zinc-finger</keyword>
<keyword evidence="14" id="KW-1185">Reference proteome</keyword>
<keyword evidence="5" id="KW-0862">Zinc</keyword>
<dbReference type="CDD" id="cd18793">
    <property type="entry name" value="SF2_C_SNF"/>
    <property type="match status" value="1"/>
</dbReference>
<dbReference type="SMART" id="SM00487">
    <property type="entry name" value="DEXDc"/>
    <property type="match status" value="1"/>
</dbReference>
<proteinExistence type="predicted"/>
<feature type="region of interest" description="Disordered" evidence="9">
    <location>
        <begin position="1150"/>
        <end position="1174"/>
    </location>
</feature>
<evidence type="ECO:0000313" key="14">
    <source>
        <dbReference type="Proteomes" id="UP000766486"/>
    </source>
</evidence>
<dbReference type="InterPro" id="IPR049730">
    <property type="entry name" value="SNF2/RAD54-like_C"/>
</dbReference>
<keyword evidence="2" id="KW-0547">Nucleotide-binding</keyword>
<dbReference type="Proteomes" id="UP000766486">
    <property type="component" value="Unassembled WGS sequence"/>
</dbReference>
<dbReference type="InterPro" id="IPR052583">
    <property type="entry name" value="ATP-helicase/E3_Ub-Ligase"/>
</dbReference>